<keyword evidence="2" id="KW-0732">Signal</keyword>
<dbReference type="Proteomes" id="UP000529637">
    <property type="component" value="Unassembled WGS sequence"/>
</dbReference>
<organism evidence="3 4">
    <name type="scientific">Piscinibacter koreensis</name>
    <dbReference type="NCBI Taxonomy" id="2742824"/>
    <lineage>
        <taxon>Bacteria</taxon>
        <taxon>Pseudomonadati</taxon>
        <taxon>Pseudomonadota</taxon>
        <taxon>Betaproteobacteria</taxon>
        <taxon>Burkholderiales</taxon>
        <taxon>Sphaerotilaceae</taxon>
        <taxon>Piscinibacter</taxon>
    </lineage>
</organism>
<dbReference type="Gene3D" id="2.40.160.20">
    <property type="match status" value="1"/>
</dbReference>
<sequence length="182" mass="19907">MKRVGAAAVAAMMVWAPAAVAADSADVRTAWFVEGGTNPDAQSLRVGLMRDWTSQWRFGGVRLSGFTEVAIGRWRVEREARAGRAGFTVGGITPTLRLWFGDSAGAFVEGGIGANLIGPRYRKRDDRFSTVFNFGDHLGVGWRSAAPEAWEVSLRYEHYSNGSIKQPNPGENFVQLRVGRAF</sequence>
<proteinExistence type="predicted"/>
<evidence type="ECO:0000313" key="3">
    <source>
        <dbReference type="EMBL" id="NUZ08332.1"/>
    </source>
</evidence>
<dbReference type="EMBL" id="JABWMJ010000012">
    <property type="protein sequence ID" value="NUZ08332.1"/>
    <property type="molecule type" value="Genomic_DNA"/>
</dbReference>
<accession>A0A7Y6NSE9</accession>
<dbReference type="GO" id="GO:0016787">
    <property type="term" value="F:hydrolase activity"/>
    <property type="evidence" value="ECO:0007669"/>
    <property type="project" value="UniProtKB-KW"/>
</dbReference>
<comment type="caution">
    <text evidence="3">The sequence shown here is derived from an EMBL/GenBank/DDBJ whole genome shotgun (WGS) entry which is preliminary data.</text>
</comment>
<dbReference type="GO" id="GO:0009279">
    <property type="term" value="C:cell outer membrane"/>
    <property type="evidence" value="ECO:0007669"/>
    <property type="project" value="UniProtKB-SubCell"/>
</dbReference>
<reference evidence="3 4" key="1">
    <citation type="submission" date="2020-06" db="EMBL/GenBank/DDBJ databases">
        <title>Schlegella sp. ID0723 isolated from air conditioner.</title>
        <authorList>
            <person name="Kim D.Y."/>
            <person name="Kim D.-U."/>
        </authorList>
    </citation>
    <scope>NUCLEOTIDE SEQUENCE [LARGE SCALE GENOMIC DNA]</scope>
    <source>
        <strain evidence="3 4">ID0723</strain>
    </source>
</reference>
<evidence type="ECO:0000256" key="2">
    <source>
        <dbReference type="SAM" id="SignalP"/>
    </source>
</evidence>
<evidence type="ECO:0000313" key="4">
    <source>
        <dbReference type="Proteomes" id="UP000529637"/>
    </source>
</evidence>
<dbReference type="InterPro" id="IPR011250">
    <property type="entry name" value="OMP/PagP_B-barrel"/>
</dbReference>
<dbReference type="RefSeq" id="WP_176071168.1">
    <property type="nucleotide sequence ID" value="NZ_JABWMJ010000012.1"/>
</dbReference>
<name>A0A7Y6NSE9_9BURK</name>
<comment type="subcellular location">
    <subcellularLocation>
        <location evidence="1">Cell outer membrane</location>
    </subcellularLocation>
</comment>
<dbReference type="AlphaFoldDB" id="A0A7Y6NSE9"/>
<evidence type="ECO:0000256" key="1">
    <source>
        <dbReference type="ARBA" id="ARBA00004442"/>
    </source>
</evidence>
<dbReference type="InterPro" id="IPR018550">
    <property type="entry name" value="Lipid-A_deacylase-rel"/>
</dbReference>
<dbReference type="Pfam" id="PF09411">
    <property type="entry name" value="PagL"/>
    <property type="match status" value="1"/>
</dbReference>
<gene>
    <name evidence="3" type="ORF">HQN59_21500</name>
</gene>
<feature type="signal peptide" evidence="2">
    <location>
        <begin position="1"/>
        <end position="21"/>
    </location>
</feature>
<keyword evidence="3" id="KW-0378">Hydrolase</keyword>
<protein>
    <submittedName>
        <fullName evidence="3">Acyloxyacyl hydrolase</fullName>
    </submittedName>
</protein>
<keyword evidence="4" id="KW-1185">Reference proteome</keyword>
<dbReference type="SUPFAM" id="SSF56925">
    <property type="entry name" value="OMPA-like"/>
    <property type="match status" value="1"/>
</dbReference>
<feature type="chain" id="PRO_5031358559" evidence="2">
    <location>
        <begin position="22"/>
        <end position="182"/>
    </location>
</feature>